<dbReference type="Gene3D" id="3.10.20.520">
    <property type="entry name" value="Phenylacetic acid degradation B"/>
    <property type="match status" value="2"/>
</dbReference>
<dbReference type="AlphaFoldDB" id="A0A937G0M8"/>
<protein>
    <submittedName>
        <fullName evidence="1">Phenylacetic acid degradation b</fullName>
    </submittedName>
</protein>
<dbReference type="RefSeq" id="WP_202857886.1">
    <property type="nucleotide sequence ID" value="NZ_JAEUGD010000061.1"/>
</dbReference>
<keyword evidence="2" id="KW-1185">Reference proteome</keyword>
<evidence type="ECO:0000313" key="1">
    <source>
        <dbReference type="EMBL" id="MBL6448348.1"/>
    </source>
</evidence>
<name>A0A937G0M8_9BACT</name>
<dbReference type="InterPro" id="IPR038693">
    <property type="entry name" value="PaaB_sf"/>
</dbReference>
<dbReference type="InterPro" id="IPR009359">
    <property type="entry name" value="PaaB"/>
</dbReference>
<reference evidence="1" key="1">
    <citation type="submission" date="2021-01" db="EMBL/GenBank/DDBJ databases">
        <title>Fulvivirga kasyanovii gen. nov., sp nov., a novel member of the phylum Bacteroidetes isolated from seawater in a mussel farm.</title>
        <authorList>
            <person name="Zhao L.-H."/>
            <person name="Wang Z.-J."/>
        </authorList>
    </citation>
    <scope>NUCLEOTIDE SEQUENCE</scope>
    <source>
        <strain evidence="1">29W222</strain>
    </source>
</reference>
<evidence type="ECO:0000313" key="2">
    <source>
        <dbReference type="Proteomes" id="UP000614216"/>
    </source>
</evidence>
<dbReference type="EMBL" id="JAEUGD010000061">
    <property type="protein sequence ID" value="MBL6448348.1"/>
    <property type="molecule type" value="Genomic_DNA"/>
</dbReference>
<accession>A0A937G0M8</accession>
<dbReference type="Pfam" id="PF06243">
    <property type="entry name" value="PaaB"/>
    <property type="match status" value="2"/>
</dbReference>
<sequence length="203" mass="23510">MESLDPRVNRLDLKGFQGNLTRKAPLDQFGTFEVFIQMKEGKPYQHEGIVHAPNEEMAFIFAKEQFSRRSTCSGLFVVETRNVFVTDFTEGEDTIYNYISDEFPKEGDKEEYEFFHLMKRGKQHQHVGSVEARTPQEALALAKPAFINEKPVFNAWVVKTSDILFTSEEDKHIWDTLPEKKFRDASDYKASDKIKAFKERNAG</sequence>
<proteinExistence type="predicted"/>
<gene>
    <name evidence="1" type="ORF">JMN32_18690</name>
</gene>
<comment type="caution">
    <text evidence="1">The sequence shown here is derived from an EMBL/GenBank/DDBJ whole genome shotgun (WGS) entry which is preliminary data.</text>
</comment>
<dbReference type="Proteomes" id="UP000614216">
    <property type="component" value="Unassembled WGS sequence"/>
</dbReference>
<organism evidence="1 2">
    <name type="scientific">Fulvivirga marina</name>
    <dbReference type="NCBI Taxonomy" id="2494733"/>
    <lineage>
        <taxon>Bacteria</taxon>
        <taxon>Pseudomonadati</taxon>
        <taxon>Bacteroidota</taxon>
        <taxon>Cytophagia</taxon>
        <taxon>Cytophagales</taxon>
        <taxon>Fulvivirgaceae</taxon>
        <taxon>Fulvivirga</taxon>
    </lineage>
</organism>